<feature type="transmembrane region" description="Helical" evidence="2">
    <location>
        <begin position="300"/>
        <end position="322"/>
    </location>
</feature>
<sequence>MASHQAGRGREERAGAEDFESGLDYGAFAEDDAAEDPNRTQALPASGRDDAGVQHTSALSPEDLAALRGGDAAAADGRAERPAERGMPDARERDIVASRAVPSSDRRPLPGADELGPLSAAVGARSASGSSAADPADRYPQDASAAYAASSSVALQGPTPEERARLPKAGPRVAQVLLAILAPLALLLTAVRFVASPAFLWLEYHRPGFPADRFGFDTGDRMHYGSAGLDYVTNLAGSRYLSSLTHQGEPLFTEAEVSHMTDVKVVLWIALAALVALVVVCALLIAHLLRTSPGGVRRALFAGALWLPLALIALAVLAVLGWETFFAGFHSLFFADGTWTFSARDALIRLYPEQFWVDAALVVGAIALIASLVTLVFTWPTRRRREMSADRRGQLLDTRLRWAREEDSQVR</sequence>
<organism evidence="3 4">
    <name type="scientific">Micrococcus endophyticus</name>
    <dbReference type="NCBI Taxonomy" id="455343"/>
    <lineage>
        <taxon>Bacteria</taxon>
        <taxon>Bacillati</taxon>
        <taxon>Actinomycetota</taxon>
        <taxon>Actinomycetes</taxon>
        <taxon>Micrococcales</taxon>
        <taxon>Micrococcaceae</taxon>
        <taxon>Micrococcus</taxon>
    </lineage>
</organism>
<dbReference type="RefSeq" id="WP_184172107.1">
    <property type="nucleotide sequence ID" value="NZ_BAABAG010000004.1"/>
</dbReference>
<dbReference type="Proteomes" id="UP000567246">
    <property type="component" value="Unassembled WGS sequence"/>
</dbReference>
<dbReference type="InterPro" id="IPR010178">
    <property type="entry name" value="Lit"/>
</dbReference>
<feature type="region of interest" description="Disordered" evidence="1">
    <location>
        <begin position="1"/>
        <end position="117"/>
    </location>
</feature>
<evidence type="ECO:0000256" key="1">
    <source>
        <dbReference type="SAM" id="MobiDB-lite"/>
    </source>
</evidence>
<evidence type="ECO:0000313" key="4">
    <source>
        <dbReference type="Proteomes" id="UP000567246"/>
    </source>
</evidence>
<feature type="compositionally biased region" description="Basic and acidic residues" evidence="1">
    <location>
        <begin position="77"/>
        <end position="96"/>
    </location>
</feature>
<accession>A0A7W9N151</accession>
<keyword evidence="2" id="KW-0472">Membrane</keyword>
<evidence type="ECO:0000256" key="2">
    <source>
        <dbReference type="SAM" id="Phobius"/>
    </source>
</evidence>
<comment type="caution">
    <text evidence="3">The sequence shown here is derived from an EMBL/GenBank/DDBJ whole genome shotgun (WGS) entry which is preliminary data.</text>
</comment>
<keyword evidence="2" id="KW-0812">Transmembrane</keyword>
<dbReference type="AlphaFoldDB" id="A0A7W9N151"/>
<keyword evidence="2" id="KW-1133">Transmembrane helix</keyword>
<feature type="transmembrane region" description="Helical" evidence="2">
    <location>
        <begin position="359"/>
        <end position="379"/>
    </location>
</feature>
<dbReference type="NCBIfam" id="TIGR01906">
    <property type="entry name" value="integ_TIGR01906"/>
    <property type="match status" value="1"/>
</dbReference>
<feature type="transmembrane region" description="Helical" evidence="2">
    <location>
        <begin position="265"/>
        <end position="288"/>
    </location>
</feature>
<feature type="transmembrane region" description="Helical" evidence="2">
    <location>
        <begin position="173"/>
        <end position="195"/>
    </location>
</feature>
<feature type="compositionally biased region" description="Low complexity" evidence="1">
    <location>
        <begin position="62"/>
        <end position="76"/>
    </location>
</feature>
<dbReference type="EMBL" id="JACHMW010000001">
    <property type="protein sequence ID" value="MBB5848821.1"/>
    <property type="molecule type" value="Genomic_DNA"/>
</dbReference>
<keyword evidence="4" id="KW-1185">Reference proteome</keyword>
<dbReference type="Pfam" id="PF07314">
    <property type="entry name" value="Lit"/>
    <property type="match status" value="1"/>
</dbReference>
<evidence type="ECO:0000313" key="3">
    <source>
        <dbReference type="EMBL" id="MBB5848821.1"/>
    </source>
</evidence>
<gene>
    <name evidence="3" type="ORF">HDA33_001385</name>
</gene>
<proteinExistence type="predicted"/>
<protein>
    <submittedName>
        <fullName evidence="3">Integral membrane protein (TIGR01906 family)</fullName>
    </submittedName>
</protein>
<name>A0A7W9N151_9MICC</name>
<reference evidence="3 4" key="1">
    <citation type="submission" date="2020-08" db="EMBL/GenBank/DDBJ databases">
        <title>Sequencing the genomes of 1000 actinobacteria strains.</title>
        <authorList>
            <person name="Klenk H.-P."/>
        </authorList>
    </citation>
    <scope>NUCLEOTIDE SEQUENCE [LARGE SCALE GENOMIC DNA]</scope>
    <source>
        <strain evidence="3 4">DSM 17945</strain>
    </source>
</reference>